<feature type="compositionally biased region" description="Polar residues" evidence="1">
    <location>
        <begin position="411"/>
        <end position="429"/>
    </location>
</feature>
<protein>
    <submittedName>
        <fullName evidence="2">Uncharacterized protein</fullName>
    </submittedName>
</protein>
<evidence type="ECO:0000313" key="2">
    <source>
        <dbReference type="EMBL" id="KAH6681079.1"/>
    </source>
</evidence>
<feature type="compositionally biased region" description="Polar residues" evidence="1">
    <location>
        <begin position="26"/>
        <end position="54"/>
    </location>
</feature>
<name>A0A9P8V744_9PEZI</name>
<feature type="region of interest" description="Disordered" evidence="1">
    <location>
        <begin position="616"/>
        <end position="749"/>
    </location>
</feature>
<gene>
    <name evidence="2" type="ORF">F5X68DRAFT_243195</name>
</gene>
<feature type="region of interest" description="Disordered" evidence="1">
    <location>
        <begin position="325"/>
        <end position="361"/>
    </location>
</feature>
<keyword evidence="3" id="KW-1185">Reference proteome</keyword>
<proteinExistence type="predicted"/>
<comment type="caution">
    <text evidence="2">The sequence shown here is derived from an EMBL/GenBank/DDBJ whole genome shotgun (WGS) entry which is preliminary data.</text>
</comment>
<organism evidence="2 3">
    <name type="scientific">Plectosphaerella plurivora</name>
    <dbReference type="NCBI Taxonomy" id="936078"/>
    <lineage>
        <taxon>Eukaryota</taxon>
        <taxon>Fungi</taxon>
        <taxon>Dikarya</taxon>
        <taxon>Ascomycota</taxon>
        <taxon>Pezizomycotina</taxon>
        <taxon>Sordariomycetes</taxon>
        <taxon>Hypocreomycetidae</taxon>
        <taxon>Glomerellales</taxon>
        <taxon>Plectosphaerellaceae</taxon>
        <taxon>Plectosphaerella</taxon>
    </lineage>
</organism>
<feature type="region of interest" description="Disordered" evidence="1">
    <location>
        <begin position="267"/>
        <end position="304"/>
    </location>
</feature>
<feature type="compositionally biased region" description="Polar residues" evidence="1">
    <location>
        <begin position="348"/>
        <end position="361"/>
    </location>
</feature>
<feature type="compositionally biased region" description="Basic and acidic residues" evidence="1">
    <location>
        <begin position="732"/>
        <end position="744"/>
    </location>
</feature>
<feature type="region of interest" description="Disordered" evidence="1">
    <location>
        <begin position="380"/>
        <end position="436"/>
    </location>
</feature>
<evidence type="ECO:0000256" key="1">
    <source>
        <dbReference type="SAM" id="MobiDB-lite"/>
    </source>
</evidence>
<dbReference type="Proteomes" id="UP000770015">
    <property type="component" value="Unassembled WGS sequence"/>
</dbReference>
<feature type="compositionally biased region" description="Polar residues" evidence="1">
    <location>
        <begin position="616"/>
        <end position="662"/>
    </location>
</feature>
<dbReference type="OrthoDB" id="5353066at2759"/>
<dbReference type="EMBL" id="JAGSXJ010000019">
    <property type="protein sequence ID" value="KAH6681079.1"/>
    <property type="molecule type" value="Genomic_DNA"/>
</dbReference>
<evidence type="ECO:0000313" key="3">
    <source>
        <dbReference type="Proteomes" id="UP000770015"/>
    </source>
</evidence>
<feature type="compositionally biased region" description="Basic and acidic residues" evidence="1">
    <location>
        <begin position="1"/>
        <end position="13"/>
    </location>
</feature>
<feature type="compositionally biased region" description="Polar residues" evidence="1">
    <location>
        <begin position="121"/>
        <end position="130"/>
    </location>
</feature>
<reference evidence="2" key="1">
    <citation type="journal article" date="2021" name="Nat. Commun.">
        <title>Genetic determinants of endophytism in the Arabidopsis root mycobiome.</title>
        <authorList>
            <person name="Mesny F."/>
            <person name="Miyauchi S."/>
            <person name="Thiergart T."/>
            <person name="Pickel B."/>
            <person name="Atanasova L."/>
            <person name="Karlsson M."/>
            <person name="Huettel B."/>
            <person name="Barry K.W."/>
            <person name="Haridas S."/>
            <person name="Chen C."/>
            <person name="Bauer D."/>
            <person name="Andreopoulos W."/>
            <person name="Pangilinan J."/>
            <person name="LaButti K."/>
            <person name="Riley R."/>
            <person name="Lipzen A."/>
            <person name="Clum A."/>
            <person name="Drula E."/>
            <person name="Henrissat B."/>
            <person name="Kohler A."/>
            <person name="Grigoriev I.V."/>
            <person name="Martin F.M."/>
            <person name="Hacquard S."/>
        </authorList>
    </citation>
    <scope>NUCLEOTIDE SEQUENCE</scope>
    <source>
        <strain evidence="2">MPI-SDFR-AT-0117</strain>
    </source>
</reference>
<feature type="region of interest" description="Disordered" evidence="1">
    <location>
        <begin position="1"/>
        <end position="93"/>
    </location>
</feature>
<accession>A0A9P8V744</accession>
<feature type="region of interest" description="Disordered" evidence="1">
    <location>
        <begin position="105"/>
        <end position="142"/>
    </location>
</feature>
<dbReference type="AlphaFoldDB" id="A0A9P8V744"/>
<sequence>MSDTSDSRIERSMNRFYPTLGEAHRNITSRSADASRQAFDQSTGGNADQVSPMSSEDGHQEMQPPNPTSVYNGQDSHQDRASFAPQGGRPSYQQHNAALSLPALAYNPNATPRSPPDNVLRRSQLSNYRSPYSEPYEQETPYTNYEVFSKDTEDSQLQDLERGNINDDSMNDAADDISWNMDNTQYRFLHKNSERNLSRVLGETSRISNPVFEIEGNQSSLDRGNQFSLNRGNSIVDYRIRHDGRASNAQQRRPNQFYNDAAIHSGMQIDQNGVRVPTSPPPGRNSPDPDESADATGPTPWSQLSDEQFSRIPLDNLASVQALRNTQDNNQGPEDWETVDDEHRASWQRASGNPHQNSAIGRVINGSSIADYSDRLVPEDAHNLDDPTSTSQLGWWERPARRMPPVPPRGSSRNIQRNDSNYQQTQNPRSAYRPYGFQQAPTRGVSALEARSALYSRHEQSSEQDGPSYELSNMEYGQEIPIRPPPIEINRNPFRWTRVNAEVQAHQDQLDAEREANEPPQIGRPLSGFDHVKLPCGLISLQDAFIIQKERRASGLEDQSESGNYIAHHPMINTSPSTGLMVQPVLPTQERPLYQRAGGPMIRPPSAVRTSTIRAPFPSTSIRGPTLAPQPQSIRTPALTRTYNAYDSRSRGYTTYSDNNGRNPFMTPSEHQNEQDQNDFQSVDLRRPQPAYLGNGVYSGNHVQSSHGSRGGSFGGDHSDSEADLWRASINPRDRNPCRRRDPLTPRGRRTLDGIFHAMLVINLVLPVAAAVTHTRHFADALSWTTRGEICHLRS</sequence>